<evidence type="ECO:0000313" key="3">
    <source>
        <dbReference type="Proteomes" id="UP000018201"/>
    </source>
</evidence>
<reference evidence="2" key="2">
    <citation type="submission" date="2013-10" db="EMBL/GenBank/DDBJ databases">
        <authorList>
            <person name="Aslett M."/>
        </authorList>
    </citation>
    <scope>NUCLEOTIDE SEQUENCE [LARGE SCALE GENOMIC DNA]</scope>
    <source>
        <strain evidence="2">Houghton</strain>
    </source>
</reference>
<evidence type="ECO:0000313" key="2">
    <source>
        <dbReference type="EMBL" id="CDI73944.1"/>
    </source>
</evidence>
<dbReference type="VEuPathDB" id="ToxoDB:EPH_0000990"/>
<sequence length="193" mass="21547">MPKNAMGSSVDAAHKRRRDNSIVLYAPAGDARVHLSAVQRALPHLRKILVLADLMQLTPEEQLTSPLSRPALCAPERRAAAEGRLERSQGHSVFRCACRKVAVKTSWEAVATTAAGVATCHTDLPSMKRLKDWTKGVGGEFLHSAGGRGDSRLWVSMQLEREVYQTCRQHMQQQRQLPNLHPDEPKLQWQTIQ</sequence>
<dbReference type="AlphaFoldDB" id="U6G5M5"/>
<feature type="region of interest" description="Disordered" evidence="1">
    <location>
        <begin position="174"/>
        <end position="193"/>
    </location>
</feature>
<protein>
    <submittedName>
        <fullName evidence="2">Uncharacterized protein</fullName>
    </submittedName>
</protein>
<dbReference type="Proteomes" id="UP000018201">
    <property type="component" value="Unassembled WGS sequence"/>
</dbReference>
<dbReference type="EMBL" id="HG689261">
    <property type="protein sequence ID" value="CDI73944.1"/>
    <property type="molecule type" value="Genomic_DNA"/>
</dbReference>
<reference evidence="2" key="1">
    <citation type="submission" date="2013-10" db="EMBL/GenBank/DDBJ databases">
        <title>Genomic analysis of the causative agents of coccidiosis in chickens.</title>
        <authorList>
            <person name="Reid A.J."/>
            <person name="Blake D."/>
            <person name="Billington K."/>
            <person name="Browne H."/>
            <person name="Dunn M."/>
            <person name="Hung S."/>
            <person name="Kawahara F."/>
            <person name="Miranda-Saavedra D."/>
            <person name="Mourier T."/>
            <person name="Nagra H."/>
            <person name="Otto T.D."/>
            <person name="Rawlings N."/>
            <person name="Sanchez A."/>
            <person name="Sanders M."/>
            <person name="Subramaniam C."/>
            <person name="Tay Y."/>
            <person name="Dear P."/>
            <person name="Doerig C."/>
            <person name="Gruber A."/>
            <person name="Parkinson J."/>
            <person name="Shirley M."/>
            <person name="Wan K.L."/>
            <person name="Berriman M."/>
            <person name="Tomley F."/>
            <person name="Pain A."/>
        </authorList>
    </citation>
    <scope>NUCLEOTIDE SEQUENCE [LARGE SCALE GENOMIC DNA]</scope>
    <source>
        <strain evidence="2">Houghton</strain>
    </source>
</reference>
<proteinExistence type="predicted"/>
<keyword evidence="3" id="KW-1185">Reference proteome</keyword>
<evidence type="ECO:0000256" key="1">
    <source>
        <dbReference type="SAM" id="MobiDB-lite"/>
    </source>
</evidence>
<organism evidence="2 3">
    <name type="scientific">Eimeria praecox</name>
    <dbReference type="NCBI Taxonomy" id="51316"/>
    <lineage>
        <taxon>Eukaryota</taxon>
        <taxon>Sar</taxon>
        <taxon>Alveolata</taxon>
        <taxon>Apicomplexa</taxon>
        <taxon>Conoidasida</taxon>
        <taxon>Coccidia</taxon>
        <taxon>Eucoccidiorida</taxon>
        <taxon>Eimeriorina</taxon>
        <taxon>Eimeriidae</taxon>
        <taxon>Eimeria</taxon>
    </lineage>
</organism>
<accession>U6G5M5</accession>
<gene>
    <name evidence="2" type="ORF">EPH_0000990</name>
</gene>
<name>U6G5M5_9EIME</name>